<protein>
    <submittedName>
        <fullName evidence="3">Uncharacterized protein</fullName>
    </submittedName>
</protein>
<sequence length="79" mass="9059">MGFFDKLQSKLDLYRLEQKYARRKNRTTYTTNAQYVDGEYVYPVSPDSVDGPMSANSTGGSGNSSKRRTVFWAPPDQRR</sequence>
<proteinExistence type="predicted"/>
<evidence type="ECO:0000256" key="1">
    <source>
        <dbReference type="SAM" id="MobiDB-lite"/>
    </source>
</evidence>
<feature type="region of interest" description="Disordered" evidence="1">
    <location>
        <begin position="46"/>
        <end position="79"/>
    </location>
</feature>
<dbReference type="Proteomes" id="UP000053599">
    <property type="component" value="Unassembled WGS sequence"/>
</dbReference>
<dbReference type="HOGENOM" id="CLU_110315_2_0_1"/>
<dbReference type="EMBL" id="KN846952">
    <property type="protein sequence ID" value="KIV82445.1"/>
    <property type="molecule type" value="Genomic_DNA"/>
</dbReference>
<dbReference type="OrthoDB" id="5285218at2759"/>
<dbReference type="EMBL" id="JAVRRF010000010">
    <property type="protein sequence ID" value="KAK5060719.1"/>
    <property type="molecule type" value="Genomic_DNA"/>
</dbReference>
<evidence type="ECO:0000313" key="4">
    <source>
        <dbReference type="Proteomes" id="UP000053599"/>
    </source>
</evidence>
<name>A0A0D1W140_9EURO</name>
<dbReference type="AlphaFoldDB" id="A0A0D1W140"/>
<reference evidence="3 4" key="1">
    <citation type="submission" date="2015-01" db="EMBL/GenBank/DDBJ databases">
        <title>The Genome Sequence of Exophiala sideris CBS121828.</title>
        <authorList>
            <consortium name="The Broad Institute Genomics Platform"/>
            <person name="Cuomo C."/>
            <person name="de Hoog S."/>
            <person name="Gorbushina A."/>
            <person name="Stielow B."/>
            <person name="Teixiera M."/>
            <person name="Abouelleil A."/>
            <person name="Chapman S.B."/>
            <person name="Priest M."/>
            <person name="Young S.K."/>
            <person name="Wortman J."/>
            <person name="Nusbaum C."/>
            <person name="Birren B."/>
        </authorList>
    </citation>
    <scope>NUCLEOTIDE SEQUENCE [LARGE SCALE GENOMIC DNA]</scope>
    <source>
        <strain evidence="3 4">CBS 121828</strain>
    </source>
</reference>
<evidence type="ECO:0000313" key="3">
    <source>
        <dbReference type="EMBL" id="KIV82445.1"/>
    </source>
</evidence>
<keyword evidence="5" id="KW-1185">Reference proteome</keyword>
<organism evidence="3 4">
    <name type="scientific">Exophiala sideris</name>
    <dbReference type="NCBI Taxonomy" id="1016849"/>
    <lineage>
        <taxon>Eukaryota</taxon>
        <taxon>Fungi</taxon>
        <taxon>Dikarya</taxon>
        <taxon>Ascomycota</taxon>
        <taxon>Pezizomycotina</taxon>
        <taxon>Eurotiomycetes</taxon>
        <taxon>Chaetothyriomycetidae</taxon>
        <taxon>Chaetothyriales</taxon>
        <taxon>Herpotrichiellaceae</taxon>
        <taxon>Exophiala</taxon>
    </lineage>
</organism>
<accession>A0A0D1W140</accession>
<reference evidence="2 5" key="2">
    <citation type="submission" date="2023-08" db="EMBL/GenBank/DDBJ databases">
        <title>Black Yeasts Isolated from many extreme environments.</title>
        <authorList>
            <person name="Coleine C."/>
            <person name="Stajich J.E."/>
            <person name="Selbmann L."/>
        </authorList>
    </citation>
    <scope>NUCLEOTIDE SEQUENCE [LARGE SCALE GENOMIC DNA]</scope>
    <source>
        <strain evidence="2 5">CCFEE 6328</strain>
    </source>
</reference>
<evidence type="ECO:0000313" key="2">
    <source>
        <dbReference type="EMBL" id="KAK5060719.1"/>
    </source>
</evidence>
<evidence type="ECO:0000313" key="5">
    <source>
        <dbReference type="Proteomes" id="UP001345691"/>
    </source>
</evidence>
<dbReference type="Proteomes" id="UP001345691">
    <property type="component" value="Unassembled WGS sequence"/>
</dbReference>
<gene>
    <name evidence="2" type="ORF">LTR69_005318</name>
    <name evidence="3" type="ORF">PV11_04558</name>
</gene>